<dbReference type="EMBL" id="PGXC01000013">
    <property type="protein sequence ID" value="PKK89700.1"/>
    <property type="molecule type" value="Genomic_DNA"/>
</dbReference>
<evidence type="ECO:0000313" key="1">
    <source>
        <dbReference type="EMBL" id="PKK89700.1"/>
    </source>
</evidence>
<evidence type="ECO:0000313" key="2">
    <source>
        <dbReference type="Proteomes" id="UP000233256"/>
    </source>
</evidence>
<sequence>MNFEILYPGVYSMVRVELERGESIKAESGAMVSMSATIDVEGKLEGGILGGLARKFLTGETLFFQTLKAARGAGEVLLASAIPGDATIIDMDGSIEYCLQKDGFLAGSDSLVLETKAQNLAKGLFSGEGFFIQKIGGRGKLLISSFGSIHRIDLKPGETRIIDNGHLVAWPTTTSYSLEKASKSGWLSSLTSGEGFVCRFTGPGHVYIQTRNSSSFGAWIRRFIPAASS</sequence>
<dbReference type="PANTHER" id="PTHR43657">
    <property type="entry name" value="TRYPTOPHAN RNA-BINDING ATTENUATOR PROTEIN-LIKE PROTEIN"/>
    <property type="match status" value="1"/>
</dbReference>
<dbReference type="PANTHER" id="PTHR43657:SF1">
    <property type="entry name" value="ALTERED INHERITANCE OF MITOCHONDRIA PROTEIN 24, MITOCHONDRIAL"/>
    <property type="match status" value="1"/>
</dbReference>
<protein>
    <submittedName>
        <fullName evidence="1">TIGR00266 family protein</fullName>
    </submittedName>
</protein>
<name>A0A2N1PN07_9BACT</name>
<gene>
    <name evidence="1" type="ORF">CVV64_12915</name>
</gene>
<dbReference type="Proteomes" id="UP000233256">
    <property type="component" value="Unassembled WGS sequence"/>
</dbReference>
<dbReference type="InterPro" id="IPR016031">
    <property type="entry name" value="Trp_RNA-bd_attenuator-like_dom"/>
</dbReference>
<organism evidence="1 2">
    <name type="scientific">Candidatus Wallbacteria bacterium HGW-Wallbacteria-1</name>
    <dbReference type="NCBI Taxonomy" id="2013854"/>
    <lineage>
        <taxon>Bacteria</taxon>
        <taxon>Candidatus Walliibacteriota</taxon>
    </lineage>
</organism>
<accession>A0A2N1PN07</accession>
<dbReference type="NCBIfam" id="TIGR00266">
    <property type="entry name" value="TIGR00266 family protein"/>
    <property type="match status" value="1"/>
</dbReference>
<dbReference type="InterPro" id="IPR002838">
    <property type="entry name" value="AIM24"/>
</dbReference>
<reference evidence="1 2" key="1">
    <citation type="journal article" date="2017" name="ISME J.">
        <title>Potential for microbial H2 and metal transformations associated with novel bacteria and archaea in deep terrestrial subsurface sediments.</title>
        <authorList>
            <person name="Hernsdorf A.W."/>
            <person name="Amano Y."/>
            <person name="Miyakawa K."/>
            <person name="Ise K."/>
            <person name="Suzuki Y."/>
            <person name="Anantharaman K."/>
            <person name="Probst A."/>
            <person name="Burstein D."/>
            <person name="Thomas B.C."/>
            <person name="Banfield J.F."/>
        </authorList>
    </citation>
    <scope>NUCLEOTIDE SEQUENCE [LARGE SCALE GENOMIC DNA]</scope>
    <source>
        <strain evidence="1">HGW-Wallbacteria-1</strain>
    </source>
</reference>
<dbReference type="SUPFAM" id="SSF51219">
    <property type="entry name" value="TRAP-like"/>
    <property type="match status" value="1"/>
</dbReference>
<proteinExistence type="predicted"/>
<dbReference type="Gene3D" id="3.60.160.10">
    <property type="entry name" value="Mitochondrial biogenesis AIM24"/>
    <property type="match status" value="1"/>
</dbReference>
<dbReference type="AlphaFoldDB" id="A0A2N1PN07"/>
<dbReference type="Pfam" id="PF01987">
    <property type="entry name" value="AIM24"/>
    <property type="match status" value="1"/>
</dbReference>
<comment type="caution">
    <text evidence="1">The sequence shown here is derived from an EMBL/GenBank/DDBJ whole genome shotgun (WGS) entry which is preliminary data.</text>
</comment>
<dbReference type="InterPro" id="IPR036983">
    <property type="entry name" value="AIM24_sf"/>
</dbReference>